<protein>
    <submittedName>
        <fullName evidence="1">DUF697 domain-containing protein</fullName>
    </submittedName>
</protein>
<accession>A0ABS0TCG7</accession>
<name>A0ABS0TCG7_9STAP</name>
<comment type="caution">
    <text evidence="1">The sequence shown here is derived from an EMBL/GenBank/DDBJ whole genome shotgun (WGS) entry which is preliminary data.</text>
</comment>
<dbReference type="Proteomes" id="UP000751852">
    <property type="component" value="Unassembled WGS sequence"/>
</dbReference>
<evidence type="ECO:0000313" key="1">
    <source>
        <dbReference type="EMBL" id="MBI5975424.1"/>
    </source>
</evidence>
<organism evidence="1 2">
    <name type="scientific">Staphylococcus canis</name>
    <dbReference type="NCBI Taxonomy" id="2724942"/>
    <lineage>
        <taxon>Bacteria</taxon>
        <taxon>Bacillati</taxon>
        <taxon>Bacillota</taxon>
        <taxon>Bacilli</taxon>
        <taxon>Bacillales</taxon>
        <taxon>Staphylococcaceae</taxon>
        <taxon>Staphylococcus</taxon>
    </lineage>
</organism>
<proteinExistence type="predicted"/>
<dbReference type="EMBL" id="JABANU010000016">
    <property type="protein sequence ID" value="MBI5975424.1"/>
    <property type="molecule type" value="Genomic_DNA"/>
</dbReference>
<sequence>MNISSKITQTIGNKVLNIDNISHKDQLPVSIKEIEERRKYAENLVKKKALMSSGATLIPVPGFDFGVDVKLMRDIIEDINKIYGLDHKQVNKLSDDVKNRVFVAAGIQGSQLIGQKVTNGIVKMFIKDLAKRTAAKQTRWFPLVGQAVSASISYYFMTKLGKEHIQKCENVVKSLI</sequence>
<reference evidence="1 2" key="1">
    <citation type="submission" date="2020-04" db="EMBL/GenBank/DDBJ databases">
        <title>Staphylococcus species from domestic dog.</title>
        <authorList>
            <person name="Paterson G.K."/>
        </authorList>
    </citation>
    <scope>NUCLEOTIDE SEQUENCE [LARGE SCALE GENOMIC DNA]</scope>
    <source>
        <strain evidence="1 2">H16/1A</strain>
    </source>
</reference>
<keyword evidence="2" id="KW-1185">Reference proteome</keyword>
<evidence type="ECO:0000313" key="2">
    <source>
        <dbReference type="Proteomes" id="UP000751852"/>
    </source>
</evidence>
<gene>
    <name evidence="1" type="ORF">HHH54_07375</name>
</gene>
<dbReference type="RefSeq" id="WP_198618202.1">
    <property type="nucleotide sequence ID" value="NZ_JABANU010000016.1"/>
</dbReference>